<dbReference type="AlphaFoldDB" id="A0A369MVF2"/>
<feature type="transmembrane region" description="Helical" evidence="11">
    <location>
        <begin position="386"/>
        <end position="406"/>
    </location>
</feature>
<dbReference type="EMBL" id="PPTX01000002">
    <property type="protein sequence ID" value="RDB81440.1"/>
    <property type="molecule type" value="Genomic_DNA"/>
</dbReference>
<keyword evidence="2 11" id="KW-0813">Transport</keyword>
<feature type="transmembrane region" description="Helical" evidence="11">
    <location>
        <begin position="179"/>
        <end position="198"/>
    </location>
</feature>
<feature type="transmembrane region" description="Helical" evidence="11">
    <location>
        <begin position="289"/>
        <end position="321"/>
    </location>
</feature>
<dbReference type="Proteomes" id="UP000253752">
    <property type="component" value="Unassembled WGS sequence"/>
</dbReference>
<feature type="compositionally biased region" description="Basic and acidic residues" evidence="12">
    <location>
        <begin position="37"/>
        <end position="57"/>
    </location>
</feature>
<feature type="transmembrane region" description="Helical" evidence="11">
    <location>
        <begin position="147"/>
        <end position="167"/>
    </location>
</feature>
<evidence type="ECO:0000256" key="12">
    <source>
        <dbReference type="SAM" id="MobiDB-lite"/>
    </source>
</evidence>
<dbReference type="PANTHER" id="PTHR30341:SF0">
    <property type="entry name" value="NA(+)_H(+) ANTIPORTER NHAA"/>
    <property type="match status" value="1"/>
</dbReference>
<feature type="transmembrane region" description="Helical" evidence="11">
    <location>
        <begin position="240"/>
        <end position="259"/>
    </location>
</feature>
<evidence type="ECO:0000256" key="4">
    <source>
        <dbReference type="ARBA" id="ARBA00022475"/>
    </source>
</evidence>
<reference evidence="13 14" key="1">
    <citation type="journal article" date="2018" name="Elife">
        <title>Discovery and characterization of a prevalent human gut bacterial enzyme sufficient for the inactivation of a family of plant toxins.</title>
        <authorList>
            <person name="Koppel N."/>
            <person name="Bisanz J.E."/>
            <person name="Pandelia M.E."/>
            <person name="Turnbaugh P.J."/>
            <person name="Balskus E.P."/>
        </authorList>
    </citation>
    <scope>NUCLEOTIDE SEQUENCE [LARGE SCALE GENOMIC DNA]</scope>
    <source>
        <strain evidence="13 14">MR1 #12</strain>
    </source>
</reference>
<proteinExistence type="inferred from homology"/>
<organism evidence="13 14">
    <name type="scientific">Eggerthella lenta</name>
    <name type="common">Eubacterium lentum</name>
    <dbReference type="NCBI Taxonomy" id="84112"/>
    <lineage>
        <taxon>Bacteria</taxon>
        <taxon>Bacillati</taxon>
        <taxon>Actinomycetota</taxon>
        <taxon>Coriobacteriia</taxon>
        <taxon>Eggerthellales</taxon>
        <taxon>Eggerthellaceae</taxon>
        <taxon>Eggerthella</taxon>
    </lineage>
</organism>
<evidence type="ECO:0000256" key="11">
    <source>
        <dbReference type="HAMAP-Rule" id="MF_01844"/>
    </source>
</evidence>
<feature type="transmembrane region" description="Helical" evidence="11">
    <location>
        <begin position="460"/>
        <end position="480"/>
    </location>
</feature>
<comment type="catalytic activity">
    <reaction evidence="11">
        <text>Na(+)(in) + 2 H(+)(out) = Na(+)(out) + 2 H(+)(in)</text>
        <dbReference type="Rhea" id="RHEA:29251"/>
        <dbReference type="ChEBI" id="CHEBI:15378"/>
        <dbReference type="ChEBI" id="CHEBI:29101"/>
    </reaction>
</comment>
<evidence type="ECO:0000256" key="8">
    <source>
        <dbReference type="ARBA" id="ARBA00023065"/>
    </source>
</evidence>
<name>A0A369MVF2_EGGLN</name>
<evidence type="ECO:0000313" key="14">
    <source>
        <dbReference type="Proteomes" id="UP000253752"/>
    </source>
</evidence>
<keyword evidence="6 11" id="KW-1133">Transmembrane helix</keyword>
<protein>
    <recommendedName>
        <fullName evidence="11">Na(+)/H(+) antiporter NhaA</fullName>
    </recommendedName>
    <alternativeName>
        <fullName evidence="11">Sodium/proton antiporter NhaA</fullName>
    </alternativeName>
</protein>
<comment type="function">
    <text evidence="11">Na(+)/H(+) antiporter that extrudes sodium in exchange for external protons.</text>
</comment>
<dbReference type="Pfam" id="PF06965">
    <property type="entry name" value="Na_H_antiport_1"/>
    <property type="match status" value="1"/>
</dbReference>
<feature type="transmembrane region" description="Helical" evidence="11">
    <location>
        <begin position="265"/>
        <end position="282"/>
    </location>
</feature>
<keyword evidence="10 11" id="KW-0739">Sodium transport</keyword>
<keyword evidence="9 11" id="KW-0472">Membrane</keyword>
<dbReference type="GO" id="GO:0006885">
    <property type="term" value="P:regulation of pH"/>
    <property type="evidence" value="ECO:0007669"/>
    <property type="project" value="UniProtKB-UniRule"/>
</dbReference>
<dbReference type="NCBIfam" id="TIGR00773">
    <property type="entry name" value="NhaA"/>
    <property type="match status" value="1"/>
</dbReference>
<comment type="caution">
    <text evidence="13">The sequence shown here is derived from an EMBL/GenBank/DDBJ whole genome shotgun (WGS) entry which is preliminary data.</text>
</comment>
<evidence type="ECO:0000256" key="10">
    <source>
        <dbReference type="ARBA" id="ARBA00023201"/>
    </source>
</evidence>
<evidence type="ECO:0000256" key="3">
    <source>
        <dbReference type="ARBA" id="ARBA00022449"/>
    </source>
</evidence>
<accession>A0A369MVF2</accession>
<gene>
    <name evidence="11 13" type="primary">nhaA</name>
    <name evidence="13" type="ORF">C1872_01845</name>
</gene>
<dbReference type="InterPro" id="IPR023171">
    <property type="entry name" value="Na/H_antiporter_dom_sf"/>
</dbReference>
<keyword evidence="7 11" id="KW-0915">Sodium</keyword>
<feature type="transmembrane region" description="Helical" evidence="11">
    <location>
        <begin position="492"/>
        <end position="511"/>
    </location>
</feature>
<feature type="transmembrane region" description="Helical" evidence="11">
    <location>
        <begin position="418"/>
        <end position="440"/>
    </location>
</feature>
<dbReference type="Gene3D" id="1.20.1530.10">
    <property type="entry name" value="Na+/H+ antiporter like domain"/>
    <property type="match status" value="1"/>
</dbReference>
<dbReference type="RefSeq" id="WP_114516233.1">
    <property type="nucleotide sequence ID" value="NZ_PPTW01000006.1"/>
</dbReference>
<dbReference type="GO" id="GO:0015385">
    <property type="term" value="F:sodium:proton antiporter activity"/>
    <property type="evidence" value="ECO:0007669"/>
    <property type="project" value="UniProtKB-UniRule"/>
</dbReference>
<evidence type="ECO:0000313" key="13">
    <source>
        <dbReference type="EMBL" id="RDB81440.1"/>
    </source>
</evidence>
<evidence type="ECO:0000256" key="6">
    <source>
        <dbReference type="ARBA" id="ARBA00022989"/>
    </source>
</evidence>
<evidence type="ECO:0000256" key="1">
    <source>
        <dbReference type="ARBA" id="ARBA00004429"/>
    </source>
</evidence>
<dbReference type="GO" id="GO:0005886">
    <property type="term" value="C:plasma membrane"/>
    <property type="evidence" value="ECO:0007669"/>
    <property type="project" value="UniProtKB-SubCell"/>
</dbReference>
<feature type="transmembrane region" description="Helical" evidence="11">
    <location>
        <begin position="89"/>
        <end position="113"/>
    </location>
</feature>
<comment type="subcellular location">
    <subcellularLocation>
        <location evidence="1">Cell inner membrane</location>
        <topology evidence="1">Multi-pass membrane protein</topology>
    </subcellularLocation>
    <subcellularLocation>
        <location evidence="11">Cell membrane</location>
        <topology evidence="11">Multi-pass membrane protein</topology>
    </subcellularLocation>
</comment>
<keyword evidence="8 11" id="KW-0406">Ion transport</keyword>
<dbReference type="PANTHER" id="PTHR30341">
    <property type="entry name" value="SODIUM ION/PROTON ANTIPORTER NHAA-RELATED"/>
    <property type="match status" value="1"/>
</dbReference>
<evidence type="ECO:0000256" key="7">
    <source>
        <dbReference type="ARBA" id="ARBA00023053"/>
    </source>
</evidence>
<evidence type="ECO:0000256" key="9">
    <source>
        <dbReference type="ARBA" id="ARBA00023136"/>
    </source>
</evidence>
<keyword evidence="3 11" id="KW-0050">Antiport</keyword>
<comment type="similarity">
    <text evidence="11">Belongs to the NhaA Na(+)/H(+) (TC 2.A.33) antiporter family.</text>
</comment>
<feature type="region of interest" description="Disordered" evidence="12">
    <location>
        <begin position="1"/>
        <end position="67"/>
    </location>
</feature>
<keyword evidence="5 11" id="KW-0812">Transmembrane</keyword>
<sequence>MPSEKITSESESRSSREGREVTEVRERRQAPAQLDRASQREGCRLPARPDRTPHDEAPPACLSGDPTCAPTERILEPEVRRHHRRKRKLLEFTHSSTRATMLMLAAAVAALVIENTPVLPYFAEFWHTFDIGISLGDFAPRLSLEHFINDFLMAIFFLLVGLEIKFEMTAGELKNPRKALLPILGAAGGAIVPALVYTAVNVGSGFEQGWGVPMANDIAFCLGILALLGSRIPAGLRSFLSTLTIADDIIAIMVIAVFYTANLDVTWLAGGLGLFAVLIVFNRLHIYDLLPYIVVGLGMWACFLMSGVHATIAGVLLALAIPARSQVKLDRAPGWFAARARRADDRYDPGEPDIVQKEYLSEVAEIGRVSRLSIPPITRLDHRLHIPVYFFILPLFAFSNASVVLTGMDLLSIVTNPVTIGVFCGLLFGKPLGIFLATWLTVKLKLSDLPQGVNWGHIGGVSVLGGVGFTMAIFVTNLAFVDPNMIAMAKAAILAASLIAGIAGFFILRAVTDEEDEEPVR</sequence>
<dbReference type="InterPro" id="IPR004670">
    <property type="entry name" value="NhaA"/>
</dbReference>
<evidence type="ECO:0000256" key="5">
    <source>
        <dbReference type="ARBA" id="ARBA00022692"/>
    </source>
</evidence>
<keyword evidence="4 11" id="KW-1003">Cell membrane</keyword>
<feature type="compositionally biased region" description="Basic and acidic residues" evidence="12">
    <location>
        <begin position="1"/>
        <end position="29"/>
    </location>
</feature>
<evidence type="ECO:0000256" key="2">
    <source>
        <dbReference type="ARBA" id="ARBA00022448"/>
    </source>
</evidence>
<dbReference type="HAMAP" id="MF_01844">
    <property type="entry name" value="NhaA"/>
    <property type="match status" value="1"/>
</dbReference>